<evidence type="ECO:0000259" key="16">
    <source>
        <dbReference type="Pfam" id="PF00890"/>
    </source>
</evidence>
<dbReference type="InterPro" id="IPR036188">
    <property type="entry name" value="FAD/NAD-bd_sf"/>
</dbReference>
<keyword evidence="7" id="KW-0812">Transmembrane</keyword>
<accession>A0A177DGN5</accession>
<dbReference type="OMA" id="RNVKGCW"/>
<feature type="region of interest" description="Disordered" evidence="14">
    <location>
        <begin position="1"/>
        <end position="26"/>
    </location>
</feature>
<dbReference type="GO" id="GO:0016020">
    <property type="term" value="C:membrane"/>
    <property type="evidence" value="ECO:0007669"/>
    <property type="project" value="UniProtKB-SubCell"/>
</dbReference>
<protein>
    <recommendedName>
        <fullName evidence="5 12">Long-chain-alcohol oxidase</fullName>
        <ecNumber evidence="5 12">1.1.3.20</ecNumber>
    </recommendedName>
</protein>
<evidence type="ECO:0000259" key="17">
    <source>
        <dbReference type="Pfam" id="PF05199"/>
    </source>
</evidence>
<evidence type="ECO:0000256" key="5">
    <source>
        <dbReference type="ARBA" id="ARBA00013125"/>
    </source>
</evidence>
<dbReference type="SUPFAM" id="SSF51905">
    <property type="entry name" value="FAD/NAD(P)-binding domain"/>
    <property type="match status" value="1"/>
</dbReference>
<evidence type="ECO:0000313" key="18">
    <source>
        <dbReference type="EMBL" id="OAG18646.1"/>
    </source>
</evidence>
<keyword evidence="19" id="KW-1185">Reference proteome</keyword>
<comment type="similarity">
    <text evidence="4 12">Belongs to the GMC oxidoreductase family.</text>
</comment>
<evidence type="ECO:0000256" key="2">
    <source>
        <dbReference type="ARBA" id="ARBA00003842"/>
    </source>
</evidence>
<evidence type="ECO:0000256" key="3">
    <source>
        <dbReference type="ARBA" id="ARBA00004370"/>
    </source>
</evidence>
<evidence type="ECO:0000256" key="12">
    <source>
        <dbReference type="PIRNR" id="PIRNR028937"/>
    </source>
</evidence>
<name>A0A177DGN5_ALTAL</name>
<dbReference type="RefSeq" id="XP_018384067.1">
    <property type="nucleotide sequence ID" value="XM_018530621.1"/>
</dbReference>
<dbReference type="Pfam" id="PF00732">
    <property type="entry name" value="GMC_oxred_N"/>
    <property type="match status" value="1"/>
</dbReference>
<dbReference type="InterPro" id="IPR000172">
    <property type="entry name" value="GMC_OxRdtase_N"/>
</dbReference>
<gene>
    <name evidence="18" type="ORF">CC77DRAFT_204264</name>
</gene>
<comment type="function">
    <text evidence="2">Long-chain fatty alcohol oxidase involved in the omega-oxidation pathway of lipid degradation.</text>
</comment>
<feature type="domain" description="FAD-dependent oxidoreductase 2 FAD-binding" evidence="16">
    <location>
        <begin position="226"/>
        <end position="257"/>
    </location>
</feature>
<keyword evidence="10 12" id="KW-0560">Oxidoreductase</keyword>
<evidence type="ECO:0000256" key="10">
    <source>
        <dbReference type="ARBA" id="ARBA00023002"/>
    </source>
</evidence>
<dbReference type="GO" id="GO:0046577">
    <property type="term" value="F:long-chain-alcohol oxidase activity"/>
    <property type="evidence" value="ECO:0007669"/>
    <property type="project" value="UniProtKB-EC"/>
</dbReference>
<feature type="domain" description="Glucose-methanol-choline oxidoreductase N-terminal" evidence="15">
    <location>
        <begin position="274"/>
        <end position="499"/>
    </location>
</feature>
<dbReference type="GeneID" id="29116215"/>
<evidence type="ECO:0000256" key="4">
    <source>
        <dbReference type="ARBA" id="ARBA00010790"/>
    </source>
</evidence>
<keyword evidence="9" id="KW-1133">Transmembrane helix</keyword>
<feature type="domain" description="Glucose-methanol-choline oxidoreductase C-terminal" evidence="17">
    <location>
        <begin position="582"/>
        <end position="727"/>
    </location>
</feature>
<evidence type="ECO:0000256" key="1">
    <source>
        <dbReference type="ARBA" id="ARBA00000920"/>
    </source>
</evidence>
<evidence type="ECO:0000259" key="15">
    <source>
        <dbReference type="Pfam" id="PF00732"/>
    </source>
</evidence>
<evidence type="ECO:0000256" key="13">
    <source>
        <dbReference type="PIRSR" id="PIRSR028937-1"/>
    </source>
</evidence>
<dbReference type="Proteomes" id="UP000077248">
    <property type="component" value="Unassembled WGS sequence"/>
</dbReference>
<dbReference type="GO" id="GO:0050660">
    <property type="term" value="F:flavin adenine dinucleotide binding"/>
    <property type="evidence" value="ECO:0007669"/>
    <property type="project" value="InterPro"/>
</dbReference>
<dbReference type="InterPro" id="IPR012400">
    <property type="entry name" value="Long_Oxdase"/>
</dbReference>
<dbReference type="Pfam" id="PF00890">
    <property type="entry name" value="FAD_binding_2"/>
    <property type="match status" value="1"/>
</dbReference>
<sequence>MSSTLSTEPVSPKATPLPPLPSEDPLTSQQWKTLLAIADAVIPAIKPMSTAKTRTEIAATDTDYSTAISKLRALTPENDPDAVTAVKDYLDDYASQDPAFRAELQHVFAMYMPQNQRKELCMVLNVLNTRAGSLALTGYLTPISEQPAHVRESIIQGWATARLGALRQLRRSLVIITKQAWIKTSPALRRVIGAPRVPLGMKPGKGFDYEFIQIPPGDKPEVIETDVVIVGSGCGGGVTAKNLAEAGHRVLIVEKAYHWTPDHFPMAELDGWHHLFMSGSFLTSDDSSVSVVAGQSMGGGGTVNWSASLQTQGYVRREWAGRGLPFFTSAEFQESLDRVCDRMGVSDKNIKQNRNNEILLEGARKLGWTAKPVPQNTGGQQHYCGYCNFGCGSCEKQGPVVSFLPDAARAGAKFIEGFHAERVIFSNKNGRKIATGVLGTWTSRDAHGGVAGSPLTTRRVLIKAKRVVVSAGTMQSPLLLMRSGLKNPQIGRNLYLHPVTFLGAYHKEEIKPWEGGILTAVVGEFENMDGKGHGVKLEATNMVPSACLMWVDWKSAMQYKIDAAKLKHMVGYISIARDRDTGRVYPDPVDGRVRFSYQTSKFDQKHVLEGVIALAKIQYVEGAQEIFTVIPNMRPFVRDPSMPAGDGINDPEFQTWIQDIRNMGLPSPESVYVSAHQMGTCRMSAKEKDGVVDPRGAVWGTEGLYVADASVFPSASGVNPMVTNMAISDWISRGIKEGMEERPRL</sequence>
<reference evidence="18 19" key="1">
    <citation type="submission" date="2016-05" db="EMBL/GenBank/DDBJ databases">
        <title>Comparative analysis of secretome profiles of manganese(II)-oxidizing ascomycete fungi.</title>
        <authorList>
            <consortium name="DOE Joint Genome Institute"/>
            <person name="Zeiner C.A."/>
            <person name="Purvine S.O."/>
            <person name="Zink E.M."/>
            <person name="Wu S."/>
            <person name="Pasa-Tolic L."/>
            <person name="Chaput D.L."/>
            <person name="Haridas S."/>
            <person name="Grigoriev I.V."/>
            <person name="Santelli C.M."/>
            <person name="Hansel C.M."/>
        </authorList>
    </citation>
    <scope>NUCLEOTIDE SEQUENCE [LARGE SCALE GENOMIC DNA]</scope>
    <source>
        <strain evidence="18 19">SRC1lrK2f</strain>
    </source>
</reference>
<dbReference type="AlphaFoldDB" id="A0A177DGN5"/>
<feature type="active site" description="Proton acceptor" evidence="13">
    <location>
        <position position="676"/>
    </location>
</feature>
<dbReference type="Gene3D" id="3.50.50.60">
    <property type="entry name" value="FAD/NAD(P)-binding domain"/>
    <property type="match status" value="2"/>
</dbReference>
<dbReference type="VEuPathDB" id="FungiDB:CC77DRAFT_204264"/>
<keyword evidence="11" id="KW-0472">Membrane</keyword>
<dbReference type="PANTHER" id="PTHR46056">
    <property type="entry name" value="LONG-CHAIN-ALCOHOL OXIDASE"/>
    <property type="match status" value="1"/>
</dbReference>
<comment type="subcellular location">
    <subcellularLocation>
        <location evidence="3">Membrane</location>
    </subcellularLocation>
</comment>
<comment type="catalytic activity">
    <reaction evidence="1 12">
        <text>a long-chain primary fatty alcohol + O2 = a long-chain fatty aldehyde + H2O2</text>
        <dbReference type="Rhea" id="RHEA:22756"/>
        <dbReference type="ChEBI" id="CHEBI:15379"/>
        <dbReference type="ChEBI" id="CHEBI:16240"/>
        <dbReference type="ChEBI" id="CHEBI:17176"/>
        <dbReference type="ChEBI" id="CHEBI:77396"/>
        <dbReference type="EC" id="1.1.3.20"/>
    </reaction>
</comment>
<keyword evidence="8" id="KW-0274">FAD</keyword>
<evidence type="ECO:0000313" key="19">
    <source>
        <dbReference type="Proteomes" id="UP000077248"/>
    </source>
</evidence>
<proteinExistence type="inferred from homology"/>
<dbReference type="InterPro" id="IPR007867">
    <property type="entry name" value="GMC_OxRtase_C"/>
</dbReference>
<dbReference type="PIRSF" id="PIRSF028937">
    <property type="entry name" value="Lg_Ch_AO"/>
    <property type="match status" value="1"/>
</dbReference>
<organism evidence="18 19">
    <name type="scientific">Alternaria alternata</name>
    <name type="common">Alternaria rot fungus</name>
    <name type="synonym">Torula alternata</name>
    <dbReference type="NCBI Taxonomy" id="5599"/>
    <lineage>
        <taxon>Eukaryota</taxon>
        <taxon>Fungi</taxon>
        <taxon>Dikarya</taxon>
        <taxon>Ascomycota</taxon>
        <taxon>Pezizomycotina</taxon>
        <taxon>Dothideomycetes</taxon>
        <taxon>Pleosporomycetidae</taxon>
        <taxon>Pleosporales</taxon>
        <taxon>Pleosporineae</taxon>
        <taxon>Pleosporaceae</taxon>
        <taxon>Alternaria</taxon>
        <taxon>Alternaria sect. Alternaria</taxon>
        <taxon>Alternaria alternata complex</taxon>
    </lineage>
</organism>
<keyword evidence="6" id="KW-0285">Flavoprotein</keyword>
<dbReference type="EC" id="1.1.3.20" evidence="5 12"/>
<evidence type="ECO:0000256" key="9">
    <source>
        <dbReference type="ARBA" id="ARBA00022989"/>
    </source>
</evidence>
<dbReference type="KEGG" id="aalt:CC77DRAFT_204264"/>
<evidence type="ECO:0000256" key="7">
    <source>
        <dbReference type="ARBA" id="ARBA00022692"/>
    </source>
</evidence>
<evidence type="ECO:0000256" key="6">
    <source>
        <dbReference type="ARBA" id="ARBA00022630"/>
    </source>
</evidence>
<dbReference type="PANTHER" id="PTHR46056:SF12">
    <property type="entry name" value="LONG-CHAIN-ALCOHOL OXIDASE"/>
    <property type="match status" value="1"/>
</dbReference>
<evidence type="ECO:0000256" key="8">
    <source>
        <dbReference type="ARBA" id="ARBA00022827"/>
    </source>
</evidence>
<dbReference type="EMBL" id="KV441483">
    <property type="protein sequence ID" value="OAG18646.1"/>
    <property type="molecule type" value="Genomic_DNA"/>
</dbReference>
<evidence type="ECO:0000256" key="14">
    <source>
        <dbReference type="SAM" id="MobiDB-lite"/>
    </source>
</evidence>
<dbReference type="Pfam" id="PF05199">
    <property type="entry name" value="GMC_oxred_C"/>
    <property type="match status" value="1"/>
</dbReference>
<dbReference type="InterPro" id="IPR003953">
    <property type="entry name" value="FAD-dep_OxRdtase_2_FAD-bd"/>
</dbReference>
<evidence type="ECO:0000256" key="11">
    <source>
        <dbReference type="ARBA" id="ARBA00023136"/>
    </source>
</evidence>